<evidence type="ECO:0000256" key="2">
    <source>
        <dbReference type="ARBA" id="ARBA00022723"/>
    </source>
</evidence>
<gene>
    <name evidence="4" type="ORF">GCM10010310_33610</name>
</gene>
<accession>A0ABN3SS50</accession>
<comment type="similarity">
    <text evidence="1">Belongs to the FAH family.</text>
</comment>
<name>A0ABN3SS50_9ACTN</name>
<evidence type="ECO:0000313" key="4">
    <source>
        <dbReference type="EMBL" id="GAA2683464.1"/>
    </source>
</evidence>
<dbReference type="SUPFAM" id="SSF56529">
    <property type="entry name" value="FAH"/>
    <property type="match status" value="1"/>
</dbReference>
<dbReference type="PANTHER" id="PTHR42796">
    <property type="entry name" value="FUMARYLACETOACETATE HYDROLASE DOMAIN-CONTAINING PROTEIN 2A-RELATED"/>
    <property type="match status" value="1"/>
</dbReference>
<keyword evidence="5" id="KW-1185">Reference proteome</keyword>
<sequence length="442" mass="46870">MSREAMGLLILLLALSIALTCTLGWRRSQCQRPCPDRLAPFGTDRGNNEGNPMNQWPDAATTLPADGTGGALVGRVWRPGLGPSVVAVREDGLHDITAAFPTVRDLCETPDPAARLRAARGERIAGLDEVLANTPVDTRDPRRPWLLAPVDLQAVKAAGVTFVVSMLERVIEERVRGDAAGAAEARERIRRLVGDDLAALRPSSEEAAALKELLVAQGAWSQYLEVGIGPDAEIFTKAPVLAAVGSGADAGVHAASRWNNPEPEVVLAVSSTGAVVGATLGNDVNLRDVEGRSALLLPQAKDNNASAALGPFLRLFEPGFRMDDVRRATVTLTVEGADGYRLDAESSMAAISRDPLDLVAQLLGPHHQYPDGAVLYLGTMFAPVEDRDVPGQGFTHHDGDLVAVATPKLGTLANRIRPSDVCVPWTFGIADLMRALVARGAL</sequence>
<dbReference type="EMBL" id="BAAASK010000007">
    <property type="protein sequence ID" value="GAA2683464.1"/>
    <property type="molecule type" value="Genomic_DNA"/>
</dbReference>
<comment type="caution">
    <text evidence="4">The sequence shown here is derived from an EMBL/GenBank/DDBJ whole genome shotgun (WGS) entry which is preliminary data.</text>
</comment>
<reference evidence="4 5" key="1">
    <citation type="journal article" date="2019" name="Int. J. Syst. Evol. Microbiol.">
        <title>The Global Catalogue of Microorganisms (GCM) 10K type strain sequencing project: providing services to taxonomists for standard genome sequencing and annotation.</title>
        <authorList>
            <consortium name="The Broad Institute Genomics Platform"/>
            <consortium name="The Broad Institute Genome Sequencing Center for Infectious Disease"/>
            <person name="Wu L."/>
            <person name="Ma J."/>
        </authorList>
    </citation>
    <scope>NUCLEOTIDE SEQUENCE [LARGE SCALE GENOMIC DNA]</scope>
    <source>
        <strain evidence="4 5">JCM 4531</strain>
    </source>
</reference>
<protein>
    <submittedName>
        <fullName evidence="4">Fumarylacetoacetate hydrolase family protein</fullName>
    </submittedName>
</protein>
<evidence type="ECO:0000256" key="1">
    <source>
        <dbReference type="ARBA" id="ARBA00010211"/>
    </source>
</evidence>
<keyword evidence="4" id="KW-0378">Hydrolase</keyword>
<dbReference type="PANTHER" id="PTHR42796:SF7">
    <property type="entry name" value="2-DEHYDRO-3-DEOXY-D-ARABINONATE DEHYDRATASE"/>
    <property type="match status" value="1"/>
</dbReference>
<feature type="domain" description="Fumarylacetoacetase-like C-terminal" evidence="3">
    <location>
        <begin position="273"/>
        <end position="416"/>
    </location>
</feature>
<dbReference type="Proteomes" id="UP001499989">
    <property type="component" value="Unassembled WGS sequence"/>
</dbReference>
<dbReference type="InterPro" id="IPR051121">
    <property type="entry name" value="FAH"/>
</dbReference>
<dbReference type="InterPro" id="IPR036663">
    <property type="entry name" value="Fumarylacetoacetase_C_sf"/>
</dbReference>
<evidence type="ECO:0000313" key="5">
    <source>
        <dbReference type="Proteomes" id="UP001499989"/>
    </source>
</evidence>
<evidence type="ECO:0000259" key="3">
    <source>
        <dbReference type="Pfam" id="PF01557"/>
    </source>
</evidence>
<dbReference type="InterPro" id="IPR011234">
    <property type="entry name" value="Fumarylacetoacetase-like_C"/>
</dbReference>
<dbReference type="GO" id="GO:0016787">
    <property type="term" value="F:hydrolase activity"/>
    <property type="evidence" value="ECO:0007669"/>
    <property type="project" value="UniProtKB-KW"/>
</dbReference>
<dbReference type="Gene3D" id="3.90.850.10">
    <property type="entry name" value="Fumarylacetoacetase-like, C-terminal domain"/>
    <property type="match status" value="1"/>
</dbReference>
<organism evidence="4 5">
    <name type="scientific">Streptomyces violaceolatus</name>
    <dbReference type="NCBI Taxonomy" id="67378"/>
    <lineage>
        <taxon>Bacteria</taxon>
        <taxon>Bacillati</taxon>
        <taxon>Actinomycetota</taxon>
        <taxon>Actinomycetes</taxon>
        <taxon>Kitasatosporales</taxon>
        <taxon>Streptomycetaceae</taxon>
        <taxon>Streptomyces</taxon>
        <taxon>Streptomyces violaceoruber group</taxon>
    </lineage>
</organism>
<keyword evidence="2" id="KW-0479">Metal-binding</keyword>
<proteinExistence type="inferred from homology"/>
<dbReference type="Pfam" id="PF01557">
    <property type="entry name" value="FAA_hydrolase"/>
    <property type="match status" value="1"/>
</dbReference>